<name>R7ZSU1_9BACT</name>
<evidence type="ECO:0000313" key="1">
    <source>
        <dbReference type="EMBL" id="EON77074.1"/>
    </source>
</evidence>
<dbReference type="EMBL" id="AQHR01000067">
    <property type="protein sequence ID" value="EON77074.1"/>
    <property type="molecule type" value="Genomic_DNA"/>
</dbReference>
<protein>
    <submittedName>
        <fullName evidence="1">Uncharacterized protein</fullName>
    </submittedName>
</protein>
<dbReference type="Proteomes" id="UP000013909">
    <property type="component" value="Unassembled WGS sequence"/>
</dbReference>
<proteinExistence type="predicted"/>
<accession>R7ZSU1</accession>
<comment type="caution">
    <text evidence="1">The sequence shown here is derived from an EMBL/GenBank/DDBJ whole genome shotgun (WGS) entry which is preliminary data.</text>
</comment>
<organism evidence="1 2">
    <name type="scientific">Lunatimonas lonarensis</name>
    <dbReference type="NCBI Taxonomy" id="1232681"/>
    <lineage>
        <taxon>Bacteria</taxon>
        <taxon>Pseudomonadati</taxon>
        <taxon>Bacteroidota</taxon>
        <taxon>Cytophagia</taxon>
        <taxon>Cytophagales</taxon>
        <taxon>Cyclobacteriaceae</taxon>
    </lineage>
</organism>
<reference evidence="1 2" key="1">
    <citation type="submission" date="2013-02" db="EMBL/GenBank/DDBJ databases">
        <title>A novel strain isolated from Lonar lake, Maharashtra, India.</title>
        <authorList>
            <person name="Singh A."/>
        </authorList>
    </citation>
    <scope>NUCLEOTIDE SEQUENCE [LARGE SCALE GENOMIC DNA]</scope>
    <source>
        <strain evidence="1 2">AK24</strain>
    </source>
</reference>
<dbReference type="AlphaFoldDB" id="R7ZSU1"/>
<dbReference type="RefSeq" id="WP_010854592.1">
    <property type="nucleotide sequence ID" value="NZ_AQHR01000067.1"/>
</dbReference>
<dbReference type="STRING" id="1232681.ADIS_2456"/>
<gene>
    <name evidence="1" type="ORF">ADIS_2456</name>
</gene>
<sequence>MTSDKIRILQSYLSLFLILVTCIRAPLGAAYSHFSEEVGTHSQSAFIALPDTSIAATVDSPIIMGAEVTGKAPRVQFLSWGIPLFGAGVHLERALRLSLVSQWLRCSLTVPEYSVREMKFPTHYFW</sequence>
<keyword evidence="2" id="KW-1185">Reference proteome</keyword>
<evidence type="ECO:0000313" key="2">
    <source>
        <dbReference type="Proteomes" id="UP000013909"/>
    </source>
</evidence>